<dbReference type="AlphaFoldDB" id="A0A1F6DA56"/>
<keyword evidence="3" id="KW-0328">Glycosyltransferase</keyword>
<dbReference type="SUPFAM" id="SSF53448">
    <property type="entry name" value="Nucleotide-diphospho-sugar transferases"/>
    <property type="match status" value="1"/>
</dbReference>
<dbReference type="CDD" id="cd00761">
    <property type="entry name" value="Glyco_tranf_GTA_type"/>
    <property type="match status" value="1"/>
</dbReference>
<evidence type="ECO:0000256" key="2">
    <source>
        <dbReference type="ARBA" id="ARBA00022475"/>
    </source>
</evidence>
<dbReference type="InterPro" id="IPR001173">
    <property type="entry name" value="Glyco_trans_2-like"/>
</dbReference>
<name>A0A1F6DA56_9BACT</name>
<proteinExistence type="predicted"/>
<dbReference type="InterPro" id="IPR029044">
    <property type="entry name" value="Nucleotide-diphossugar_trans"/>
</dbReference>
<evidence type="ECO:0000259" key="7">
    <source>
        <dbReference type="Pfam" id="PF00535"/>
    </source>
</evidence>
<organism evidence="8 9">
    <name type="scientific">Candidatus Kaiserbacteria bacterium RIFCSPHIGHO2_01_FULL_55_17</name>
    <dbReference type="NCBI Taxonomy" id="1798484"/>
    <lineage>
        <taxon>Bacteria</taxon>
        <taxon>Candidatus Kaiseribacteriota</taxon>
    </lineage>
</organism>
<keyword evidence="5 6" id="KW-0472">Membrane</keyword>
<comment type="subcellular location">
    <subcellularLocation>
        <location evidence="1">Cell membrane</location>
    </subcellularLocation>
</comment>
<dbReference type="GO" id="GO:0016757">
    <property type="term" value="F:glycosyltransferase activity"/>
    <property type="evidence" value="ECO:0007669"/>
    <property type="project" value="UniProtKB-KW"/>
</dbReference>
<comment type="caution">
    <text evidence="8">The sequence shown here is derived from an EMBL/GenBank/DDBJ whole genome shotgun (WGS) entry which is preliminary data.</text>
</comment>
<dbReference type="Proteomes" id="UP000177958">
    <property type="component" value="Unassembled WGS sequence"/>
</dbReference>
<dbReference type="Pfam" id="PF00535">
    <property type="entry name" value="Glycos_transf_2"/>
    <property type="match status" value="1"/>
</dbReference>
<evidence type="ECO:0000256" key="4">
    <source>
        <dbReference type="ARBA" id="ARBA00022679"/>
    </source>
</evidence>
<dbReference type="Gene3D" id="3.90.550.10">
    <property type="entry name" value="Spore Coat Polysaccharide Biosynthesis Protein SpsA, Chain A"/>
    <property type="match status" value="1"/>
</dbReference>
<feature type="domain" description="Glycosyltransferase 2-like" evidence="7">
    <location>
        <begin position="4"/>
        <end position="170"/>
    </location>
</feature>
<evidence type="ECO:0000256" key="6">
    <source>
        <dbReference type="SAM" id="Phobius"/>
    </source>
</evidence>
<keyword evidence="6" id="KW-1133">Transmembrane helix</keyword>
<feature type="transmembrane region" description="Helical" evidence="6">
    <location>
        <begin position="128"/>
        <end position="148"/>
    </location>
</feature>
<keyword evidence="6" id="KW-0812">Transmembrane</keyword>
<keyword evidence="2" id="KW-1003">Cell membrane</keyword>
<protein>
    <recommendedName>
        <fullName evidence="7">Glycosyltransferase 2-like domain-containing protein</fullName>
    </recommendedName>
</protein>
<dbReference type="GO" id="GO:0005886">
    <property type="term" value="C:plasma membrane"/>
    <property type="evidence" value="ECO:0007669"/>
    <property type="project" value="UniProtKB-SubCell"/>
</dbReference>
<evidence type="ECO:0000256" key="1">
    <source>
        <dbReference type="ARBA" id="ARBA00004236"/>
    </source>
</evidence>
<dbReference type="EMBL" id="MFKX01000008">
    <property type="protein sequence ID" value="OGG57912.1"/>
    <property type="molecule type" value="Genomic_DNA"/>
</dbReference>
<evidence type="ECO:0000313" key="8">
    <source>
        <dbReference type="EMBL" id="OGG57912.1"/>
    </source>
</evidence>
<gene>
    <name evidence="8" type="ORF">A2853_03200</name>
</gene>
<dbReference type="PANTHER" id="PTHR43646:SF2">
    <property type="entry name" value="GLYCOSYLTRANSFERASE 2-LIKE DOMAIN-CONTAINING PROTEIN"/>
    <property type="match status" value="1"/>
</dbReference>
<evidence type="ECO:0000256" key="5">
    <source>
        <dbReference type="ARBA" id="ARBA00023136"/>
    </source>
</evidence>
<evidence type="ECO:0000313" key="9">
    <source>
        <dbReference type="Proteomes" id="UP000177958"/>
    </source>
</evidence>
<dbReference type="PANTHER" id="PTHR43646">
    <property type="entry name" value="GLYCOSYLTRANSFERASE"/>
    <property type="match status" value="1"/>
</dbReference>
<sequence length="257" mass="29263">MKVSFVIPAYNEEQLIGKCLGSIEREIERSGYEAEVIVADNGSTDKTKEVAARFPHVRVVEEHWKGANRARQAGFKASTGEYIASLDADVVVPPGWLTRAMHEFERNPKLVAVSGPFILYDLSPFHRFLARSFYVVGYIVYVIVRFLFRRGSMIQGGNILLRRDALEKIGGHNTDIEFYGDDTDTARRLSKVGNVKFTFKLPISTSGRRLKHEGIVRIGLRYALNYFWVVIFGKPYTRAYKDVRPADKGDRRELNPN</sequence>
<keyword evidence="4" id="KW-0808">Transferase</keyword>
<reference evidence="8 9" key="1">
    <citation type="journal article" date="2016" name="Nat. Commun.">
        <title>Thousands of microbial genomes shed light on interconnected biogeochemical processes in an aquifer system.</title>
        <authorList>
            <person name="Anantharaman K."/>
            <person name="Brown C.T."/>
            <person name="Hug L.A."/>
            <person name="Sharon I."/>
            <person name="Castelle C.J."/>
            <person name="Probst A.J."/>
            <person name="Thomas B.C."/>
            <person name="Singh A."/>
            <person name="Wilkins M.J."/>
            <person name="Karaoz U."/>
            <person name="Brodie E.L."/>
            <person name="Williams K.H."/>
            <person name="Hubbard S.S."/>
            <person name="Banfield J.F."/>
        </authorList>
    </citation>
    <scope>NUCLEOTIDE SEQUENCE [LARGE SCALE GENOMIC DNA]</scope>
</reference>
<evidence type="ECO:0000256" key="3">
    <source>
        <dbReference type="ARBA" id="ARBA00022676"/>
    </source>
</evidence>
<accession>A0A1F6DA56</accession>